<dbReference type="EMBL" id="VFPO01000001">
    <property type="protein sequence ID" value="TQM71323.1"/>
    <property type="molecule type" value="Genomic_DNA"/>
</dbReference>
<accession>A0A543IL65</accession>
<keyword evidence="1" id="KW-0472">Membrane</keyword>
<evidence type="ECO:0000313" key="3">
    <source>
        <dbReference type="EMBL" id="TQM71323.1"/>
    </source>
</evidence>
<keyword evidence="3" id="KW-0378">Hydrolase</keyword>
<dbReference type="Proteomes" id="UP000316706">
    <property type="component" value="Unassembled WGS sequence"/>
</dbReference>
<name>A0A543IL65_9ACTN</name>
<evidence type="ECO:0000256" key="1">
    <source>
        <dbReference type="SAM" id="Phobius"/>
    </source>
</evidence>
<comment type="caution">
    <text evidence="3">The sequence shown here is derived from an EMBL/GenBank/DDBJ whole genome shotgun (WGS) entry which is preliminary data.</text>
</comment>
<keyword evidence="1" id="KW-1133">Transmembrane helix</keyword>
<feature type="transmembrane region" description="Helical" evidence="1">
    <location>
        <begin position="155"/>
        <end position="181"/>
    </location>
</feature>
<evidence type="ECO:0000313" key="4">
    <source>
        <dbReference type="Proteomes" id="UP000316706"/>
    </source>
</evidence>
<dbReference type="InterPro" id="IPR003675">
    <property type="entry name" value="Rce1/LyrA-like_dom"/>
</dbReference>
<dbReference type="GO" id="GO:0006508">
    <property type="term" value="P:proteolysis"/>
    <property type="evidence" value="ECO:0007669"/>
    <property type="project" value="UniProtKB-KW"/>
</dbReference>
<feature type="transmembrane region" description="Helical" evidence="1">
    <location>
        <begin position="211"/>
        <end position="232"/>
    </location>
</feature>
<dbReference type="GO" id="GO:0080120">
    <property type="term" value="P:CAAX-box protein maturation"/>
    <property type="evidence" value="ECO:0007669"/>
    <property type="project" value="UniProtKB-ARBA"/>
</dbReference>
<dbReference type="Pfam" id="PF02517">
    <property type="entry name" value="Rce1-like"/>
    <property type="match status" value="1"/>
</dbReference>
<sequence length="245" mass="25757">MEISPDFSGLGLILAVPLVGYVFAEGLVGKRTYDRMERDRDRDPAALVRMLRVWIAASWASAAAVMAIFAVSPGVAASDLGLWSPEDASITIGILAAVALCIPLVLFSLRWASRRGRPVQSAGTEMHPRTARERGWTAAMAVTAGICEEVVYRAFLIAAGVGVLGLDVKVAAGLALVLFILGHVYQGWWGMLSAAAVGYMLTYVYFSTGSLLAVVAVHTAINLIGLVIAPMVGARSNPGAVKAAS</sequence>
<gene>
    <name evidence="3" type="ORF">FHX41_5088</name>
</gene>
<organism evidence="3 4">
    <name type="scientific">Actinomadura hallensis</name>
    <dbReference type="NCBI Taxonomy" id="337895"/>
    <lineage>
        <taxon>Bacteria</taxon>
        <taxon>Bacillati</taxon>
        <taxon>Actinomycetota</taxon>
        <taxon>Actinomycetes</taxon>
        <taxon>Streptosporangiales</taxon>
        <taxon>Thermomonosporaceae</taxon>
        <taxon>Actinomadura</taxon>
    </lineage>
</organism>
<proteinExistence type="predicted"/>
<dbReference type="AlphaFoldDB" id="A0A543IL65"/>
<feature type="transmembrane region" description="Helical" evidence="1">
    <location>
        <begin position="50"/>
        <end position="70"/>
    </location>
</feature>
<keyword evidence="4" id="KW-1185">Reference proteome</keyword>
<feature type="transmembrane region" description="Helical" evidence="1">
    <location>
        <begin position="12"/>
        <end position="29"/>
    </location>
</feature>
<keyword evidence="1" id="KW-0812">Transmembrane</keyword>
<keyword evidence="3" id="KW-0645">Protease</keyword>
<reference evidence="3 4" key="1">
    <citation type="submission" date="2019-06" db="EMBL/GenBank/DDBJ databases">
        <title>Sequencing the genomes of 1000 actinobacteria strains.</title>
        <authorList>
            <person name="Klenk H.-P."/>
        </authorList>
    </citation>
    <scope>NUCLEOTIDE SEQUENCE [LARGE SCALE GENOMIC DNA]</scope>
    <source>
        <strain evidence="3 4">DSM 45043</strain>
    </source>
</reference>
<evidence type="ECO:0000259" key="2">
    <source>
        <dbReference type="Pfam" id="PF02517"/>
    </source>
</evidence>
<feature type="transmembrane region" description="Helical" evidence="1">
    <location>
        <begin position="90"/>
        <end position="109"/>
    </location>
</feature>
<dbReference type="RefSeq" id="WP_141972789.1">
    <property type="nucleotide sequence ID" value="NZ_VFPO01000001.1"/>
</dbReference>
<feature type="transmembrane region" description="Helical" evidence="1">
    <location>
        <begin position="187"/>
        <end position="206"/>
    </location>
</feature>
<protein>
    <submittedName>
        <fullName evidence="3">CAAX prenyl protease-like protein</fullName>
    </submittedName>
</protein>
<dbReference type="GO" id="GO:0004175">
    <property type="term" value="F:endopeptidase activity"/>
    <property type="evidence" value="ECO:0007669"/>
    <property type="project" value="UniProtKB-ARBA"/>
</dbReference>
<dbReference type="OrthoDB" id="2357478at2"/>
<feature type="domain" description="CAAX prenyl protease 2/Lysostaphin resistance protein A-like" evidence="2">
    <location>
        <begin position="136"/>
        <end position="224"/>
    </location>
</feature>